<name>A0ABR2K1Z1_9EUKA</name>
<organism evidence="3 4">
    <name type="scientific">Tritrichomonas musculus</name>
    <dbReference type="NCBI Taxonomy" id="1915356"/>
    <lineage>
        <taxon>Eukaryota</taxon>
        <taxon>Metamonada</taxon>
        <taxon>Parabasalia</taxon>
        <taxon>Tritrichomonadida</taxon>
        <taxon>Tritrichomonadidae</taxon>
        <taxon>Tritrichomonas</taxon>
    </lineage>
</organism>
<reference evidence="3 4" key="1">
    <citation type="submission" date="2024-04" db="EMBL/GenBank/DDBJ databases">
        <title>Tritrichomonas musculus Genome.</title>
        <authorList>
            <person name="Alves-Ferreira E."/>
            <person name="Grigg M."/>
            <person name="Lorenzi H."/>
            <person name="Galac M."/>
        </authorList>
    </citation>
    <scope>NUCLEOTIDE SEQUENCE [LARGE SCALE GENOMIC DNA]</scope>
    <source>
        <strain evidence="3 4">EAF2021</strain>
    </source>
</reference>
<proteinExistence type="predicted"/>
<dbReference type="EMBL" id="JAPFFF010000008">
    <property type="protein sequence ID" value="KAK8885135.1"/>
    <property type="molecule type" value="Genomic_DNA"/>
</dbReference>
<gene>
    <name evidence="3" type="ORF">M9Y10_044264</name>
</gene>
<evidence type="ECO:0000313" key="3">
    <source>
        <dbReference type="EMBL" id="KAK8885135.1"/>
    </source>
</evidence>
<comment type="caution">
    <text evidence="3">The sequence shown here is derived from an EMBL/GenBank/DDBJ whole genome shotgun (WGS) entry which is preliminary data.</text>
</comment>
<protein>
    <recommendedName>
        <fullName evidence="2">Nucleoplasmin-like domain-containing protein</fullName>
    </recommendedName>
</protein>
<sequence length="134" mass="14968">MDTKNIPKFWSLSLKEGQVHKLTVPKTAYLNITNVCIQQVNPTTSTKPGRLYALCSKHNVKFQQPSIIASLYPQQVEQVTLNFQLAPSETAEFSVKGPHQIDIVGYLAPLDFDAEDSDFGVDDDTDSSSYEEED</sequence>
<feature type="region of interest" description="Disordered" evidence="1">
    <location>
        <begin position="115"/>
        <end position="134"/>
    </location>
</feature>
<evidence type="ECO:0000259" key="2">
    <source>
        <dbReference type="Pfam" id="PF17800"/>
    </source>
</evidence>
<evidence type="ECO:0000313" key="4">
    <source>
        <dbReference type="Proteomes" id="UP001470230"/>
    </source>
</evidence>
<dbReference type="Proteomes" id="UP001470230">
    <property type="component" value="Unassembled WGS sequence"/>
</dbReference>
<dbReference type="Gene3D" id="2.60.120.340">
    <property type="entry name" value="Nucleoplasmin core domain"/>
    <property type="match status" value="1"/>
</dbReference>
<feature type="domain" description="Nucleoplasmin-like" evidence="2">
    <location>
        <begin position="9"/>
        <end position="107"/>
    </location>
</feature>
<keyword evidence="4" id="KW-1185">Reference proteome</keyword>
<evidence type="ECO:0000256" key="1">
    <source>
        <dbReference type="SAM" id="MobiDB-lite"/>
    </source>
</evidence>
<accession>A0ABR2K1Z1</accession>
<dbReference type="Pfam" id="PF17800">
    <property type="entry name" value="NPL"/>
    <property type="match status" value="1"/>
</dbReference>
<dbReference type="InterPro" id="IPR041232">
    <property type="entry name" value="NPL"/>
</dbReference>